<evidence type="ECO:0000313" key="1">
    <source>
        <dbReference type="EMBL" id="KAJ1878515.1"/>
    </source>
</evidence>
<dbReference type="EMBL" id="JANBPG010003915">
    <property type="protein sequence ID" value="KAJ1878515.1"/>
    <property type="molecule type" value="Genomic_DNA"/>
</dbReference>
<protein>
    <submittedName>
        <fullName evidence="1">Uncharacterized protein</fullName>
    </submittedName>
</protein>
<organism evidence="1 2">
    <name type="scientific">Kickxella alabastrina</name>
    <dbReference type="NCBI Taxonomy" id="61397"/>
    <lineage>
        <taxon>Eukaryota</taxon>
        <taxon>Fungi</taxon>
        <taxon>Fungi incertae sedis</taxon>
        <taxon>Zoopagomycota</taxon>
        <taxon>Kickxellomycotina</taxon>
        <taxon>Kickxellomycetes</taxon>
        <taxon>Kickxellales</taxon>
        <taxon>Kickxellaceae</taxon>
        <taxon>Kickxella</taxon>
    </lineage>
</organism>
<name>A0ACC1HXX8_9FUNG</name>
<evidence type="ECO:0000313" key="2">
    <source>
        <dbReference type="Proteomes" id="UP001150581"/>
    </source>
</evidence>
<gene>
    <name evidence="1" type="ORF">LPJ66_011877</name>
</gene>
<proteinExistence type="predicted"/>
<keyword evidence="2" id="KW-1185">Reference proteome</keyword>
<reference evidence="1" key="1">
    <citation type="submission" date="2022-07" db="EMBL/GenBank/DDBJ databases">
        <title>Phylogenomic reconstructions and comparative analyses of Kickxellomycotina fungi.</title>
        <authorList>
            <person name="Reynolds N.K."/>
            <person name="Stajich J.E."/>
            <person name="Barry K."/>
            <person name="Grigoriev I.V."/>
            <person name="Crous P."/>
            <person name="Smith M.E."/>
        </authorList>
    </citation>
    <scope>NUCLEOTIDE SEQUENCE</scope>
    <source>
        <strain evidence="1">Benny 63K</strain>
    </source>
</reference>
<comment type="caution">
    <text evidence="1">The sequence shown here is derived from an EMBL/GenBank/DDBJ whole genome shotgun (WGS) entry which is preliminary data.</text>
</comment>
<accession>A0ACC1HXX8</accession>
<sequence>MAITETHDALITYDLALYAHLDAWKAKPELYLKRYFAQHYYAGPVSTKRKLEETDTDKGTQVESSTVEAQTKPKEWQFVYMVPNKLCVVGIANQHPLLNAEMCKEIGNIVKVEFADNVKKSVIKGKGKKQSLRLMPETKICTIFTDSGKEFVVRAAVRGTLMEWNSMLEEDPQLIVRSPEKGFLVIIKPPTDDDSKILSECVAETY</sequence>
<dbReference type="Proteomes" id="UP001150581">
    <property type="component" value="Unassembled WGS sequence"/>
</dbReference>